<feature type="transmembrane region" description="Helical" evidence="3">
    <location>
        <begin position="136"/>
        <end position="154"/>
    </location>
</feature>
<name>A0ABX2G0T8_9BURK</name>
<feature type="domain" description="GGDEF" evidence="4">
    <location>
        <begin position="247"/>
        <end position="381"/>
    </location>
</feature>
<evidence type="ECO:0000259" key="4">
    <source>
        <dbReference type="PROSITE" id="PS50887"/>
    </source>
</evidence>
<evidence type="ECO:0000256" key="2">
    <source>
        <dbReference type="ARBA" id="ARBA00034247"/>
    </source>
</evidence>
<evidence type="ECO:0000313" key="6">
    <source>
        <dbReference type="Proteomes" id="UP001516061"/>
    </source>
</evidence>
<sequence>MSASQADSAAPGGPSPLPRVHWLVAMNRRNRTLGFALLWLVMAAQMRWHAASGPLAWTLLTLHLLVLPQMMYWRACRAANPRETEVGHMLLDALMFGLWSGWLGHPLWISGLTLVCTTVNLMAFRGPPGALQAGALYLVGALATGFGLGIEPVLQTDRTATLLALFTMEVYLLGFAWGAYQRSLQLHRTRGQLREREQDLQRRLDEIALLQVRLAEQARRDPLTGLHNRRFLVEHLGARQSGRPAAPPLGVMLIDIDHFKRVNDSHGHAAGDAVLQAVARLLEQRHGGEAEVVCRYGGEEFLLLLPYRGAARMRALAEQLRVEAELLRLPLGEGQSLIGVTLSIGWACGHDEPFEALLDRADRALYRAKQGGRNRVESGLA</sequence>
<dbReference type="PANTHER" id="PTHR45138">
    <property type="entry name" value="REGULATORY COMPONENTS OF SENSORY TRANSDUCTION SYSTEM"/>
    <property type="match status" value="1"/>
</dbReference>
<dbReference type="PANTHER" id="PTHR45138:SF9">
    <property type="entry name" value="DIGUANYLATE CYCLASE DGCM-RELATED"/>
    <property type="match status" value="1"/>
</dbReference>
<feature type="transmembrane region" description="Helical" evidence="3">
    <location>
        <begin position="54"/>
        <end position="73"/>
    </location>
</feature>
<gene>
    <name evidence="5" type="ORF">HNQ01_001641</name>
</gene>
<dbReference type="InterPro" id="IPR000160">
    <property type="entry name" value="GGDEF_dom"/>
</dbReference>
<accession>A0ABX2G0T8</accession>
<keyword evidence="3" id="KW-0812">Transmembrane</keyword>
<evidence type="ECO:0000256" key="3">
    <source>
        <dbReference type="SAM" id="Phobius"/>
    </source>
</evidence>
<dbReference type="RefSeq" id="WP_173804891.1">
    <property type="nucleotide sequence ID" value="NZ_JABSNM010000006.1"/>
</dbReference>
<evidence type="ECO:0000256" key="1">
    <source>
        <dbReference type="ARBA" id="ARBA00012528"/>
    </source>
</evidence>
<keyword evidence="3" id="KW-1133">Transmembrane helix</keyword>
<reference evidence="5 6" key="1">
    <citation type="submission" date="2020-05" db="EMBL/GenBank/DDBJ databases">
        <title>Genomic Encyclopedia of Type Strains, Phase IV (KMG-V): Genome sequencing to study the core and pangenomes of soil and plant-associated prokaryotes.</title>
        <authorList>
            <person name="Whitman W."/>
        </authorList>
    </citation>
    <scope>NUCLEOTIDE SEQUENCE [LARGE SCALE GENOMIC DNA]</scope>
    <source>
        <strain evidence="5 6">C29</strain>
    </source>
</reference>
<protein>
    <recommendedName>
        <fullName evidence="1">diguanylate cyclase</fullName>
        <ecNumber evidence="1">2.7.7.65</ecNumber>
    </recommendedName>
</protein>
<dbReference type="InterPro" id="IPR043128">
    <property type="entry name" value="Rev_trsase/Diguanyl_cyclase"/>
</dbReference>
<dbReference type="InterPro" id="IPR050469">
    <property type="entry name" value="Diguanylate_Cyclase"/>
</dbReference>
<comment type="caution">
    <text evidence="5">The sequence shown here is derived from an EMBL/GenBank/DDBJ whole genome shotgun (WGS) entry which is preliminary data.</text>
</comment>
<keyword evidence="6" id="KW-1185">Reference proteome</keyword>
<proteinExistence type="predicted"/>
<dbReference type="EC" id="2.7.7.65" evidence="1"/>
<comment type="catalytic activity">
    <reaction evidence="2">
        <text>2 GTP = 3',3'-c-di-GMP + 2 diphosphate</text>
        <dbReference type="Rhea" id="RHEA:24898"/>
        <dbReference type="ChEBI" id="CHEBI:33019"/>
        <dbReference type="ChEBI" id="CHEBI:37565"/>
        <dbReference type="ChEBI" id="CHEBI:58805"/>
        <dbReference type="EC" id="2.7.7.65"/>
    </reaction>
</comment>
<dbReference type="SUPFAM" id="SSF55073">
    <property type="entry name" value="Nucleotide cyclase"/>
    <property type="match status" value="1"/>
</dbReference>
<dbReference type="Pfam" id="PF05230">
    <property type="entry name" value="MASE2"/>
    <property type="match status" value="1"/>
</dbReference>
<organism evidence="5 6">
    <name type="scientific">Sphaerotilus uruguayifluvii</name>
    <dbReference type="NCBI Taxonomy" id="2735897"/>
    <lineage>
        <taxon>Bacteria</taxon>
        <taxon>Pseudomonadati</taxon>
        <taxon>Pseudomonadota</taxon>
        <taxon>Betaproteobacteria</taxon>
        <taxon>Burkholderiales</taxon>
        <taxon>Sphaerotilaceae</taxon>
        <taxon>Sphaerotilus</taxon>
    </lineage>
</organism>
<dbReference type="InterPro" id="IPR007894">
    <property type="entry name" value="MASE2"/>
</dbReference>
<feature type="transmembrane region" description="Helical" evidence="3">
    <location>
        <begin position="160"/>
        <end position="180"/>
    </location>
</feature>
<dbReference type="Proteomes" id="UP001516061">
    <property type="component" value="Unassembled WGS sequence"/>
</dbReference>
<dbReference type="Pfam" id="PF00990">
    <property type="entry name" value="GGDEF"/>
    <property type="match status" value="1"/>
</dbReference>
<dbReference type="SMART" id="SM00267">
    <property type="entry name" value="GGDEF"/>
    <property type="match status" value="1"/>
</dbReference>
<dbReference type="NCBIfam" id="TIGR00254">
    <property type="entry name" value="GGDEF"/>
    <property type="match status" value="1"/>
</dbReference>
<keyword evidence="3" id="KW-0472">Membrane</keyword>
<evidence type="ECO:0000313" key="5">
    <source>
        <dbReference type="EMBL" id="NRT55906.1"/>
    </source>
</evidence>
<dbReference type="CDD" id="cd01949">
    <property type="entry name" value="GGDEF"/>
    <property type="match status" value="1"/>
</dbReference>
<dbReference type="InterPro" id="IPR029787">
    <property type="entry name" value="Nucleotide_cyclase"/>
</dbReference>
<dbReference type="EMBL" id="JABSNM010000006">
    <property type="protein sequence ID" value="NRT55906.1"/>
    <property type="molecule type" value="Genomic_DNA"/>
</dbReference>
<dbReference type="Gene3D" id="3.30.70.270">
    <property type="match status" value="1"/>
</dbReference>
<dbReference type="PROSITE" id="PS50887">
    <property type="entry name" value="GGDEF"/>
    <property type="match status" value="1"/>
</dbReference>